<dbReference type="GO" id="GO:0000056">
    <property type="term" value="P:ribosomal small subunit export from nucleus"/>
    <property type="evidence" value="ECO:0000318"/>
    <property type="project" value="GO_Central"/>
</dbReference>
<keyword evidence="6" id="KW-0906">Nuclear pore complex</keyword>
<reference evidence="9" key="1">
    <citation type="submission" date="2025-08" db="UniProtKB">
        <authorList>
            <consortium name="RefSeq"/>
        </authorList>
    </citation>
    <scope>IDENTIFICATION</scope>
</reference>
<dbReference type="GO" id="GO:0000055">
    <property type="term" value="P:ribosomal large subunit export from nucleus"/>
    <property type="evidence" value="ECO:0000318"/>
    <property type="project" value="GO_Central"/>
</dbReference>
<evidence type="ECO:0000313" key="8">
    <source>
        <dbReference type="Proteomes" id="UP000189703"/>
    </source>
</evidence>
<evidence type="ECO:0000256" key="4">
    <source>
        <dbReference type="ARBA" id="ARBA00022927"/>
    </source>
</evidence>
<accession>A0A1U8AKM4</accession>
<dbReference type="FunCoup" id="A0A1U8AKM4">
    <property type="interactions" value="825"/>
</dbReference>
<dbReference type="Gene3D" id="2.130.10.10">
    <property type="entry name" value="YVTN repeat-like/Quinoprotein amine dehydrogenase"/>
    <property type="match status" value="1"/>
</dbReference>
<keyword evidence="8" id="KW-1185">Reference proteome</keyword>
<comment type="subcellular location">
    <subcellularLocation>
        <location evidence="1">Nucleus</location>
        <location evidence="1">Nuclear pore complex</location>
    </subcellularLocation>
</comment>
<dbReference type="PANTHER" id="PTHR13257">
    <property type="entry name" value="NUCLEOPORIN NUP84-RELATED"/>
    <property type="match status" value="1"/>
</dbReference>
<evidence type="ECO:0000256" key="3">
    <source>
        <dbReference type="ARBA" id="ARBA00022816"/>
    </source>
</evidence>
<dbReference type="InterPro" id="IPR037700">
    <property type="entry name" value="NUP88/NUP82"/>
</dbReference>
<dbReference type="InterPro" id="IPR019321">
    <property type="entry name" value="Nucleoporin_Nup88"/>
</dbReference>
<dbReference type="GO" id="GO:0005643">
    <property type="term" value="C:nuclear pore"/>
    <property type="evidence" value="ECO:0000318"/>
    <property type="project" value="GO_Central"/>
</dbReference>
<keyword evidence="5" id="KW-0811">Translocation</keyword>
<dbReference type="GO" id="GO:0006606">
    <property type="term" value="P:protein import into nucleus"/>
    <property type="evidence" value="ECO:0000318"/>
    <property type="project" value="GO_Central"/>
</dbReference>
<evidence type="ECO:0000256" key="7">
    <source>
        <dbReference type="ARBA" id="ARBA00023242"/>
    </source>
</evidence>
<dbReference type="eggNOG" id="KOG4460">
    <property type="taxonomic scope" value="Eukaryota"/>
</dbReference>
<dbReference type="SUPFAM" id="SSF50978">
    <property type="entry name" value="WD40 repeat-like"/>
    <property type="match status" value="1"/>
</dbReference>
<keyword evidence="3" id="KW-0509">mRNA transport</keyword>
<dbReference type="OrthoDB" id="341482at2759"/>
<dbReference type="GO" id="GO:0006406">
    <property type="term" value="P:mRNA export from nucleus"/>
    <property type="evidence" value="ECO:0000318"/>
    <property type="project" value="GO_Central"/>
</dbReference>
<keyword evidence="2" id="KW-0813">Transport</keyword>
<dbReference type="OMA" id="VFILFTD"/>
<dbReference type="Pfam" id="PF10168">
    <property type="entry name" value="Nup88"/>
    <property type="match status" value="2"/>
</dbReference>
<sequence length="815" mass="91215">MRFDFSIPEVDTDDRQALTPTTTPKEEVEWVPLQNHRIFTTGSSGVARLSTSRTPPANLIAWDGASRLYFWDSDKQCLHRLSIRLGDPDPTSVVASSSSKVLQPDIQLHFVVNKISINGNGSALLLAGSDGLFIMHLYGRTSTKDNTIICRTISIGSKIYFDNNNFIRASQVSWHPYSDTHLGVLSSDSVFRLFDLSSGLEQPEQEYYLQPVQPGKCCSAASTCPVAFSFGGEHLWDRFSVFILFSDGSIYILCPVVPFGSIYRWEAIGEIYNDAQAFGLKSSNSRAVSNSSLAIAWLETTFPELSHQEMEGCNFPALKAHPYAPFDASLTLQGPLRKVCHGEEEEDSGVRGAVCEGHAVGFLYNSISKDSVLVTAWSSGQLQIDALADEIQPVWNLDNRPRISVDSHDHIIGLAMICESNPEEFSIVKFDQPLDHTVWLGHPPPLLRLAVVDLALPRKVDYGSLLSLFADPLIPERIYCVHGGGIDSIVLHFLPFTSQINGKDESMGVPSVHPVLNTCLEESSSPSPLWGFVALADSFGYSWIVAVTLSQECIVLEMKSWNVLLPLHVDVGKKQIGSEEIPEVDTPDIISKELLSIPKVDFVPQASPNLRSMTADSIEGRSTLHRYFKLFHENYVEYAHKVFFELKHHSAQLKRIIDDQHSRLHEAQQRLMNVEEKQPKLDDRVNHAVQVHRFLEERLLRLRNLPGPHKKSLSRAERQFKTELENLQDLELEALRSSIKALNTRLKRYAQSPQGSASIMPTRKAHVPDSQVSHLRSLVEKLSLVNTDNSKKVKLVESALRSQESGKRYDMHLQP</sequence>
<evidence type="ECO:0000256" key="6">
    <source>
        <dbReference type="ARBA" id="ARBA00023132"/>
    </source>
</evidence>
<evidence type="ECO:0000256" key="1">
    <source>
        <dbReference type="ARBA" id="ARBA00004567"/>
    </source>
</evidence>
<dbReference type="KEGG" id="nnu:104601261"/>
<keyword evidence="7" id="KW-0539">Nucleus</keyword>
<gene>
    <name evidence="9" type="primary">LOC104601261</name>
</gene>
<protein>
    <submittedName>
        <fullName evidence="9">Nuclear pore complex protein NUP88 isoform X1</fullName>
    </submittedName>
</protein>
<evidence type="ECO:0000256" key="5">
    <source>
        <dbReference type="ARBA" id="ARBA00023010"/>
    </source>
</evidence>
<dbReference type="PANTHER" id="PTHR13257:SF0">
    <property type="entry name" value="NUCLEAR PORE COMPLEX PROTEIN NUP88"/>
    <property type="match status" value="1"/>
</dbReference>
<name>A0A1U8AKM4_NELNU</name>
<evidence type="ECO:0000256" key="2">
    <source>
        <dbReference type="ARBA" id="ARBA00022448"/>
    </source>
</evidence>
<proteinExistence type="predicted"/>
<keyword evidence="4" id="KW-0653">Protein transport</keyword>
<evidence type="ECO:0000313" key="9">
    <source>
        <dbReference type="RefSeq" id="XP_010262845.1"/>
    </source>
</evidence>
<organism evidence="8 9">
    <name type="scientific">Nelumbo nucifera</name>
    <name type="common">Sacred lotus</name>
    <dbReference type="NCBI Taxonomy" id="4432"/>
    <lineage>
        <taxon>Eukaryota</taxon>
        <taxon>Viridiplantae</taxon>
        <taxon>Streptophyta</taxon>
        <taxon>Embryophyta</taxon>
        <taxon>Tracheophyta</taxon>
        <taxon>Spermatophyta</taxon>
        <taxon>Magnoliopsida</taxon>
        <taxon>Proteales</taxon>
        <taxon>Nelumbonaceae</taxon>
        <taxon>Nelumbo</taxon>
    </lineage>
</organism>
<dbReference type="GO" id="GO:0017056">
    <property type="term" value="F:structural constituent of nuclear pore"/>
    <property type="evidence" value="ECO:0007669"/>
    <property type="project" value="InterPro"/>
</dbReference>
<dbReference type="Proteomes" id="UP000189703">
    <property type="component" value="Unplaced"/>
</dbReference>
<dbReference type="RefSeq" id="XP_010262845.1">
    <property type="nucleotide sequence ID" value="XM_010264543.2"/>
</dbReference>
<dbReference type="AlphaFoldDB" id="A0A1U8AKM4"/>
<dbReference type="InterPro" id="IPR015943">
    <property type="entry name" value="WD40/YVTN_repeat-like_dom_sf"/>
</dbReference>
<dbReference type="InterPro" id="IPR036322">
    <property type="entry name" value="WD40_repeat_dom_sf"/>
</dbReference>
<dbReference type="GeneID" id="104601261"/>
<dbReference type="STRING" id="4432.A0A1U8AKM4"/>